<feature type="region of interest" description="Disordered" evidence="1">
    <location>
        <begin position="23"/>
        <end position="108"/>
    </location>
</feature>
<reference evidence="2" key="1">
    <citation type="submission" date="2020-05" db="EMBL/GenBank/DDBJ databases">
        <title>WGS assembly of Panicum virgatum.</title>
        <authorList>
            <person name="Lovell J.T."/>
            <person name="Jenkins J."/>
            <person name="Shu S."/>
            <person name="Juenger T.E."/>
            <person name="Schmutz J."/>
        </authorList>
    </citation>
    <scope>NUCLEOTIDE SEQUENCE</scope>
    <source>
        <strain evidence="2">AP13</strain>
    </source>
</reference>
<proteinExistence type="predicted"/>
<dbReference type="AlphaFoldDB" id="A0A8T0RA89"/>
<comment type="caution">
    <text evidence="2">The sequence shown here is derived from an EMBL/GenBank/DDBJ whole genome shotgun (WGS) entry which is preliminary data.</text>
</comment>
<organism evidence="2 3">
    <name type="scientific">Panicum virgatum</name>
    <name type="common">Blackwell switchgrass</name>
    <dbReference type="NCBI Taxonomy" id="38727"/>
    <lineage>
        <taxon>Eukaryota</taxon>
        <taxon>Viridiplantae</taxon>
        <taxon>Streptophyta</taxon>
        <taxon>Embryophyta</taxon>
        <taxon>Tracheophyta</taxon>
        <taxon>Spermatophyta</taxon>
        <taxon>Magnoliopsida</taxon>
        <taxon>Liliopsida</taxon>
        <taxon>Poales</taxon>
        <taxon>Poaceae</taxon>
        <taxon>PACMAD clade</taxon>
        <taxon>Panicoideae</taxon>
        <taxon>Panicodae</taxon>
        <taxon>Paniceae</taxon>
        <taxon>Panicinae</taxon>
        <taxon>Panicum</taxon>
        <taxon>Panicum sect. Hiantes</taxon>
    </lineage>
</organism>
<evidence type="ECO:0000313" key="2">
    <source>
        <dbReference type="EMBL" id="KAG2582711.1"/>
    </source>
</evidence>
<sequence length="119" mass="13232">MPGGLLLNLESWTGAAWVGFGSNPWTQQQPALIHTHANPPLAAGVTQPPSPRRHAPPLPLLSSPRCHDRRPHAQKEKDRKKRQSLHSSPLRRNRPARPPPRLPGVLFLLRPPCRPCQAT</sequence>
<gene>
    <name evidence="2" type="ORF">PVAP13_6KG189406</name>
</gene>
<name>A0A8T0RA89_PANVG</name>
<evidence type="ECO:0000313" key="3">
    <source>
        <dbReference type="Proteomes" id="UP000823388"/>
    </source>
</evidence>
<accession>A0A8T0RA89</accession>
<keyword evidence="3" id="KW-1185">Reference proteome</keyword>
<evidence type="ECO:0000256" key="1">
    <source>
        <dbReference type="SAM" id="MobiDB-lite"/>
    </source>
</evidence>
<feature type="compositionally biased region" description="Basic residues" evidence="1">
    <location>
        <begin position="78"/>
        <end position="95"/>
    </location>
</feature>
<dbReference type="Proteomes" id="UP000823388">
    <property type="component" value="Chromosome 6K"/>
</dbReference>
<protein>
    <submittedName>
        <fullName evidence="2">Uncharacterized protein</fullName>
    </submittedName>
</protein>
<dbReference type="EMBL" id="CM029047">
    <property type="protein sequence ID" value="KAG2582711.1"/>
    <property type="molecule type" value="Genomic_DNA"/>
</dbReference>